<feature type="region of interest" description="Disordered" evidence="2">
    <location>
        <begin position="41"/>
        <end position="76"/>
    </location>
</feature>
<dbReference type="GO" id="GO:0005880">
    <property type="term" value="C:nuclear microtubule"/>
    <property type="evidence" value="ECO:0000318"/>
    <property type="project" value="GO_Central"/>
</dbReference>
<feature type="compositionally biased region" description="Basic residues" evidence="2">
    <location>
        <begin position="164"/>
        <end position="177"/>
    </location>
</feature>
<reference evidence="4 5" key="1">
    <citation type="journal article" date="2017" name="Nat. Commun.">
        <title>Genome assembly with in vitro proximity ligation data and whole-genome triplication in lettuce.</title>
        <authorList>
            <person name="Reyes-Chin-Wo S."/>
            <person name="Wang Z."/>
            <person name="Yang X."/>
            <person name="Kozik A."/>
            <person name="Arikit S."/>
            <person name="Song C."/>
            <person name="Xia L."/>
            <person name="Froenicke L."/>
            <person name="Lavelle D.O."/>
            <person name="Truco M.J."/>
            <person name="Xia R."/>
            <person name="Zhu S."/>
            <person name="Xu C."/>
            <person name="Xu H."/>
            <person name="Xu X."/>
            <person name="Cox K."/>
            <person name="Korf I."/>
            <person name="Meyers B.C."/>
            <person name="Michelmore R.W."/>
        </authorList>
    </citation>
    <scope>NUCLEOTIDE SEQUENCE [LARGE SCALE GENOMIC DNA]</scope>
    <source>
        <strain evidence="5">cv. Salinas</strain>
        <tissue evidence="4">Seedlings</tissue>
    </source>
</reference>
<feature type="compositionally biased region" description="Basic and acidic residues" evidence="2">
    <location>
        <begin position="193"/>
        <end position="204"/>
    </location>
</feature>
<dbReference type="PANTHER" id="PTHR31807:SF37">
    <property type="entry name" value="HAUS AUGMIN-LIKE COMPLEX SUBUNIT 8"/>
    <property type="match status" value="1"/>
</dbReference>
<dbReference type="Proteomes" id="UP000235145">
    <property type="component" value="Unassembled WGS sequence"/>
</dbReference>
<gene>
    <name evidence="4" type="ORF">LSAT_V11C600319460</name>
</gene>
<dbReference type="InterPro" id="IPR012317">
    <property type="entry name" value="Poly(ADP-ribose)pol_cat_dom"/>
</dbReference>
<dbReference type="Pfam" id="PF04484">
    <property type="entry name" value="QWRF"/>
    <property type="match status" value="1"/>
</dbReference>
<comment type="similarity">
    <text evidence="1">Belongs to the QWRF family.</text>
</comment>
<sequence>MEVLCVESKGRNMNKLIYRNWMTLSFEMPSLVDTFVYGEGYDSSHSRSRSRSRSKSRSYSRSRSRSIRSPSRSRSALPSFGKGIYFADLVSKSAQYCFTDKKNPGRTRLKEVITRKAIPSPMHSLSVSFQSDSFSMPTSKKEKPPPQALYDRTLKSSSNVALKPSRKYTPKRKRSPLKGKNVIDQSENSKPLESLHSKLVEQHRWPSKTSSKSNLLGKSTTDPAKVLSSFSDKGKLEYDNLLRMSQSLPVVTPNKPSILALKNVSPSRRSCSPLRQPCNSNKAYVLTFIVDIKKGKRVVDQIEDAHYLRLLHNRQIQWRFINATSEAGFNTSELHDSVAAKRIELNQLRLKLKLYLVLNQQMTYLNEWASIEKGHNLALCGANEDLESSTLQVPVTRGAMVGIETLESSLCSAIQVMEYNKK</sequence>
<accession>A0A9R1V6F7</accession>
<feature type="region of interest" description="Disordered" evidence="2">
    <location>
        <begin position="128"/>
        <end position="224"/>
    </location>
</feature>
<evidence type="ECO:0000313" key="5">
    <source>
        <dbReference type="Proteomes" id="UP000235145"/>
    </source>
</evidence>
<keyword evidence="5" id="KW-1185">Reference proteome</keyword>
<protein>
    <recommendedName>
        <fullName evidence="3">PARP catalytic domain-containing protein</fullName>
    </recommendedName>
</protein>
<evidence type="ECO:0000259" key="3">
    <source>
        <dbReference type="Pfam" id="PF00644"/>
    </source>
</evidence>
<feature type="domain" description="PARP catalytic" evidence="3">
    <location>
        <begin position="79"/>
        <end position="104"/>
    </location>
</feature>
<dbReference type="GO" id="GO:0005737">
    <property type="term" value="C:cytoplasm"/>
    <property type="evidence" value="ECO:0000318"/>
    <property type="project" value="GO_Central"/>
</dbReference>
<proteinExistence type="inferred from homology"/>
<dbReference type="GO" id="GO:0008017">
    <property type="term" value="F:microtubule binding"/>
    <property type="evidence" value="ECO:0000318"/>
    <property type="project" value="GO_Central"/>
</dbReference>
<name>A0A9R1V6F7_LACSA</name>
<dbReference type="EMBL" id="NBSK02000006">
    <property type="protein sequence ID" value="KAJ0199133.1"/>
    <property type="molecule type" value="Genomic_DNA"/>
</dbReference>
<feature type="compositionally biased region" description="Basic residues" evidence="2">
    <location>
        <begin position="46"/>
        <end position="66"/>
    </location>
</feature>
<comment type="caution">
    <text evidence="4">The sequence shown here is derived from an EMBL/GenBank/DDBJ whole genome shotgun (WGS) entry which is preliminary data.</text>
</comment>
<dbReference type="Gene3D" id="3.90.228.10">
    <property type="match status" value="1"/>
</dbReference>
<dbReference type="Pfam" id="PF00644">
    <property type="entry name" value="PARP"/>
    <property type="match status" value="1"/>
</dbReference>
<dbReference type="PANTHER" id="PTHR31807">
    <property type="entry name" value="AUGMIN FAMILY MEMBER"/>
    <property type="match status" value="1"/>
</dbReference>
<feature type="compositionally biased region" description="Polar residues" evidence="2">
    <location>
        <begin position="207"/>
        <end position="222"/>
    </location>
</feature>
<dbReference type="GO" id="GO:0003950">
    <property type="term" value="F:NAD+ poly-ADP-ribosyltransferase activity"/>
    <property type="evidence" value="ECO:0007669"/>
    <property type="project" value="InterPro"/>
</dbReference>
<dbReference type="SUPFAM" id="SSF56399">
    <property type="entry name" value="ADP-ribosylation"/>
    <property type="match status" value="1"/>
</dbReference>
<evidence type="ECO:0000256" key="2">
    <source>
        <dbReference type="SAM" id="MobiDB-lite"/>
    </source>
</evidence>
<dbReference type="AlphaFoldDB" id="A0A9R1V6F7"/>
<organism evidence="4 5">
    <name type="scientific">Lactuca sativa</name>
    <name type="common">Garden lettuce</name>
    <dbReference type="NCBI Taxonomy" id="4236"/>
    <lineage>
        <taxon>Eukaryota</taxon>
        <taxon>Viridiplantae</taxon>
        <taxon>Streptophyta</taxon>
        <taxon>Embryophyta</taxon>
        <taxon>Tracheophyta</taxon>
        <taxon>Spermatophyta</taxon>
        <taxon>Magnoliopsida</taxon>
        <taxon>eudicotyledons</taxon>
        <taxon>Gunneridae</taxon>
        <taxon>Pentapetalae</taxon>
        <taxon>asterids</taxon>
        <taxon>campanulids</taxon>
        <taxon>Asterales</taxon>
        <taxon>Asteraceae</taxon>
        <taxon>Cichorioideae</taxon>
        <taxon>Cichorieae</taxon>
        <taxon>Lactucinae</taxon>
        <taxon>Lactuca</taxon>
    </lineage>
</organism>
<evidence type="ECO:0000313" key="4">
    <source>
        <dbReference type="EMBL" id="KAJ0199133.1"/>
    </source>
</evidence>
<dbReference type="GO" id="GO:0051225">
    <property type="term" value="P:spindle assembly"/>
    <property type="evidence" value="ECO:0000318"/>
    <property type="project" value="GO_Central"/>
</dbReference>
<evidence type="ECO:0000256" key="1">
    <source>
        <dbReference type="ARBA" id="ARBA00010016"/>
    </source>
</evidence>
<dbReference type="InterPro" id="IPR007573">
    <property type="entry name" value="QWRF"/>
</dbReference>